<dbReference type="HOGENOM" id="CLU_2281786_0_0_1"/>
<dbReference type="Gramene" id="OB05G33310.1">
    <property type="protein sequence ID" value="OB05G33310.1"/>
    <property type="gene ID" value="OB05G33310"/>
</dbReference>
<sequence length="102" mass="11244">MALVIPGGTTTRGRYQHQSGARPASQQGAERKGARVPRAMCSGRERERERRRRRQRLPAPHVEGSLWAMMSFLRAAAAAASSCKRQRLTGTTPDKSEGKVDV</sequence>
<reference evidence="2" key="1">
    <citation type="journal article" date="2013" name="Nat. Commun.">
        <title>Whole-genome sequencing of Oryza brachyantha reveals mechanisms underlying Oryza genome evolution.</title>
        <authorList>
            <person name="Chen J."/>
            <person name="Huang Q."/>
            <person name="Gao D."/>
            <person name="Wang J."/>
            <person name="Lang Y."/>
            <person name="Liu T."/>
            <person name="Li B."/>
            <person name="Bai Z."/>
            <person name="Luis Goicoechea J."/>
            <person name="Liang C."/>
            <person name="Chen C."/>
            <person name="Zhang W."/>
            <person name="Sun S."/>
            <person name="Liao Y."/>
            <person name="Zhang X."/>
            <person name="Yang L."/>
            <person name="Song C."/>
            <person name="Wang M."/>
            <person name="Shi J."/>
            <person name="Liu G."/>
            <person name="Liu J."/>
            <person name="Zhou H."/>
            <person name="Zhou W."/>
            <person name="Yu Q."/>
            <person name="An N."/>
            <person name="Chen Y."/>
            <person name="Cai Q."/>
            <person name="Wang B."/>
            <person name="Liu B."/>
            <person name="Min J."/>
            <person name="Huang Y."/>
            <person name="Wu H."/>
            <person name="Li Z."/>
            <person name="Zhang Y."/>
            <person name="Yin Y."/>
            <person name="Song W."/>
            <person name="Jiang J."/>
            <person name="Jackson S.A."/>
            <person name="Wing R.A."/>
            <person name="Wang J."/>
            <person name="Chen M."/>
        </authorList>
    </citation>
    <scope>NUCLEOTIDE SEQUENCE [LARGE SCALE GENOMIC DNA]</scope>
    <source>
        <strain evidence="2">cv. IRGC 101232</strain>
    </source>
</reference>
<evidence type="ECO:0000313" key="2">
    <source>
        <dbReference type="EnsemblPlants" id="OB05G33310.1"/>
    </source>
</evidence>
<feature type="region of interest" description="Disordered" evidence="1">
    <location>
        <begin position="1"/>
        <end position="60"/>
    </location>
</feature>
<accession>J3M9Q7</accession>
<name>J3M9Q7_ORYBR</name>
<dbReference type="EnsemblPlants" id="OB05G33310.1">
    <property type="protein sequence ID" value="OB05G33310.1"/>
    <property type="gene ID" value="OB05G33310"/>
</dbReference>
<reference evidence="2" key="2">
    <citation type="submission" date="2013-04" db="UniProtKB">
        <authorList>
            <consortium name="EnsemblPlants"/>
        </authorList>
    </citation>
    <scope>IDENTIFICATION</scope>
</reference>
<evidence type="ECO:0000313" key="3">
    <source>
        <dbReference type="Proteomes" id="UP000006038"/>
    </source>
</evidence>
<evidence type="ECO:0000256" key="1">
    <source>
        <dbReference type="SAM" id="MobiDB-lite"/>
    </source>
</evidence>
<dbReference type="AlphaFoldDB" id="J3M9Q7"/>
<feature type="compositionally biased region" description="Polar residues" evidence="1">
    <location>
        <begin position="8"/>
        <end position="28"/>
    </location>
</feature>
<organism evidence="2">
    <name type="scientific">Oryza brachyantha</name>
    <name type="common">malo sina</name>
    <dbReference type="NCBI Taxonomy" id="4533"/>
    <lineage>
        <taxon>Eukaryota</taxon>
        <taxon>Viridiplantae</taxon>
        <taxon>Streptophyta</taxon>
        <taxon>Embryophyta</taxon>
        <taxon>Tracheophyta</taxon>
        <taxon>Spermatophyta</taxon>
        <taxon>Magnoliopsida</taxon>
        <taxon>Liliopsida</taxon>
        <taxon>Poales</taxon>
        <taxon>Poaceae</taxon>
        <taxon>BOP clade</taxon>
        <taxon>Oryzoideae</taxon>
        <taxon>Oryzeae</taxon>
        <taxon>Oryzinae</taxon>
        <taxon>Oryza</taxon>
    </lineage>
</organism>
<keyword evidence="3" id="KW-1185">Reference proteome</keyword>
<protein>
    <submittedName>
        <fullName evidence="2">Uncharacterized protein</fullName>
    </submittedName>
</protein>
<feature type="region of interest" description="Disordered" evidence="1">
    <location>
        <begin position="80"/>
        <end position="102"/>
    </location>
</feature>
<proteinExistence type="predicted"/>
<dbReference type="Proteomes" id="UP000006038">
    <property type="component" value="Chromosome 5"/>
</dbReference>